<reference evidence="2" key="1">
    <citation type="submission" date="2022-01" db="EMBL/GenBank/DDBJ databases">
        <authorList>
            <person name="King R."/>
        </authorList>
    </citation>
    <scope>NUCLEOTIDE SEQUENCE</scope>
</reference>
<evidence type="ECO:0000256" key="1">
    <source>
        <dbReference type="SAM" id="Phobius"/>
    </source>
</evidence>
<dbReference type="EMBL" id="OU892277">
    <property type="protein sequence ID" value="CAH1122311.1"/>
    <property type="molecule type" value="Genomic_DNA"/>
</dbReference>
<dbReference type="Proteomes" id="UP001152799">
    <property type="component" value="Chromosome 1"/>
</dbReference>
<gene>
    <name evidence="2" type="ORF">CEUTPL_LOCUS1384</name>
</gene>
<keyword evidence="1" id="KW-0472">Membrane</keyword>
<protein>
    <submittedName>
        <fullName evidence="2">Uncharacterized protein</fullName>
    </submittedName>
</protein>
<feature type="transmembrane region" description="Helical" evidence="1">
    <location>
        <begin position="74"/>
        <end position="92"/>
    </location>
</feature>
<accession>A0A9P0DFX5</accession>
<organism evidence="2 3">
    <name type="scientific">Ceutorhynchus assimilis</name>
    <name type="common">cabbage seed weevil</name>
    <dbReference type="NCBI Taxonomy" id="467358"/>
    <lineage>
        <taxon>Eukaryota</taxon>
        <taxon>Metazoa</taxon>
        <taxon>Ecdysozoa</taxon>
        <taxon>Arthropoda</taxon>
        <taxon>Hexapoda</taxon>
        <taxon>Insecta</taxon>
        <taxon>Pterygota</taxon>
        <taxon>Neoptera</taxon>
        <taxon>Endopterygota</taxon>
        <taxon>Coleoptera</taxon>
        <taxon>Polyphaga</taxon>
        <taxon>Cucujiformia</taxon>
        <taxon>Curculionidae</taxon>
        <taxon>Ceutorhynchinae</taxon>
        <taxon>Ceutorhynchus</taxon>
    </lineage>
</organism>
<sequence length="94" mass="10505">MTSIRLAVGGHQIEVQINNTKTICFDNINSDTFDAEHLEIRAALLQLHDQIKSRQVSINAAGCFKVNLQLLGTIYSTVTTLSVYAIEFLLFYSN</sequence>
<keyword evidence="3" id="KW-1185">Reference proteome</keyword>
<evidence type="ECO:0000313" key="2">
    <source>
        <dbReference type="EMBL" id="CAH1122311.1"/>
    </source>
</evidence>
<dbReference type="OrthoDB" id="10599948at2759"/>
<proteinExistence type="predicted"/>
<dbReference type="AlphaFoldDB" id="A0A9P0DFX5"/>
<name>A0A9P0DFX5_9CUCU</name>
<keyword evidence="1" id="KW-0812">Transmembrane</keyword>
<evidence type="ECO:0000313" key="3">
    <source>
        <dbReference type="Proteomes" id="UP001152799"/>
    </source>
</evidence>
<keyword evidence="1" id="KW-1133">Transmembrane helix</keyword>